<organism evidence="2 3">
    <name type="scientific">Candidatus Shapirobacteria bacterium CG10_big_fil_rev_8_21_14_0_10_38_14</name>
    <dbReference type="NCBI Taxonomy" id="1974483"/>
    <lineage>
        <taxon>Bacteria</taxon>
        <taxon>Candidatus Shapironibacteriota</taxon>
    </lineage>
</organism>
<protein>
    <recommendedName>
        <fullName evidence="4">Glycosyltransferase RgtA/B/C/D-like domain-containing protein</fullName>
    </recommendedName>
</protein>
<feature type="transmembrane region" description="Helical" evidence="1">
    <location>
        <begin position="258"/>
        <end position="278"/>
    </location>
</feature>
<keyword evidence="1" id="KW-0812">Transmembrane</keyword>
<evidence type="ECO:0008006" key="4">
    <source>
        <dbReference type="Google" id="ProtNLM"/>
    </source>
</evidence>
<gene>
    <name evidence="2" type="ORF">COU96_03165</name>
</gene>
<feature type="transmembrane region" description="Helical" evidence="1">
    <location>
        <begin position="86"/>
        <end position="115"/>
    </location>
</feature>
<evidence type="ECO:0000313" key="3">
    <source>
        <dbReference type="Proteomes" id="UP000229500"/>
    </source>
</evidence>
<feature type="transmembrane region" description="Helical" evidence="1">
    <location>
        <begin position="127"/>
        <end position="145"/>
    </location>
</feature>
<accession>A0A2M8L4S2</accession>
<feature type="transmembrane region" description="Helical" evidence="1">
    <location>
        <begin position="56"/>
        <end position="79"/>
    </location>
</feature>
<feature type="transmembrane region" description="Helical" evidence="1">
    <location>
        <begin position="230"/>
        <end position="246"/>
    </location>
</feature>
<sequence>LVFLFAKRWSGKTSIACWSVFFVSVAGSFGWVPQLFGKGSNNWETAFWGIQPTTSFLNPPFGVSLILLVLGLVLFEIYLKERTRSLILILSFVFGLLVGFKVYAGIIVLGGLGILGIWEIFKKESDLLLAFFLSLVLALLIYLPTSSGSTNFLVWQPWWFIKTMIEAPDRLNWSSLELRRQIYVAYNDWISLFLLQTMAFFIFLVGNLGTRVIGFITAVKKIFRGLSIDRFLLLIALIAFLPPIFFTQKAVPWNSIQFLYYFIFVFSFFAAETMVLIISKLKFRIFKIIFILLVVVCALPSTIKTIYWFTAPVPTTLLDKKEVEALKFLKEKSKIDDILLTYPYGERQAKHFPKPSVPLTYYNSPYVSFFTARRVFLEDQNAAIILSYNLDQRLSEEKEFFSFKDSGLAKKFLEEKNIQFIYLVDDQGSQLQPDKIGLEKIFDNQKVRIYNRWQNTVDY</sequence>
<dbReference type="EMBL" id="PFEL01000117">
    <property type="protein sequence ID" value="PJE68641.1"/>
    <property type="molecule type" value="Genomic_DNA"/>
</dbReference>
<evidence type="ECO:0000313" key="2">
    <source>
        <dbReference type="EMBL" id="PJE68641.1"/>
    </source>
</evidence>
<dbReference type="Proteomes" id="UP000229500">
    <property type="component" value="Unassembled WGS sequence"/>
</dbReference>
<evidence type="ECO:0000256" key="1">
    <source>
        <dbReference type="SAM" id="Phobius"/>
    </source>
</evidence>
<feature type="transmembrane region" description="Helical" evidence="1">
    <location>
        <begin position="189"/>
        <end position="209"/>
    </location>
</feature>
<keyword evidence="1" id="KW-1133">Transmembrane helix</keyword>
<keyword evidence="1" id="KW-0472">Membrane</keyword>
<feature type="transmembrane region" description="Helical" evidence="1">
    <location>
        <begin position="15"/>
        <end position="36"/>
    </location>
</feature>
<feature type="non-terminal residue" evidence="2">
    <location>
        <position position="1"/>
    </location>
</feature>
<dbReference type="AlphaFoldDB" id="A0A2M8L4S2"/>
<name>A0A2M8L4S2_9BACT</name>
<comment type="caution">
    <text evidence="2">The sequence shown here is derived from an EMBL/GenBank/DDBJ whole genome shotgun (WGS) entry which is preliminary data.</text>
</comment>
<feature type="transmembrane region" description="Helical" evidence="1">
    <location>
        <begin position="285"/>
        <end position="309"/>
    </location>
</feature>
<reference evidence="3" key="1">
    <citation type="submission" date="2017-09" db="EMBL/GenBank/DDBJ databases">
        <title>Depth-based differentiation of microbial function through sediment-hosted aquifers and enrichment of novel symbionts in the deep terrestrial subsurface.</title>
        <authorList>
            <person name="Probst A.J."/>
            <person name="Ladd B."/>
            <person name="Jarett J.K."/>
            <person name="Geller-Mcgrath D.E."/>
            <person name="Sieber C.M.K."/>
            <person name="Emerson J.B."/>
            <person name="Anantharaman K."/>
            <person name="Thomas B.C."/>
            <person name="Malmstrom R."/>
            <person name="Stieglmeier M."/>
            <person name="Klingl A."/>
            <person name="Woyke T."/>
            <person name="Ryan C.M."/>
            <person name="Banfield J.F."/>
        </authorList>
    </citation>
    <scope>NUCLEOTIDE SEQUENCE [LARGE SCALE GENOMIC DNA]</scope>
</reference>
<proteinExistence type="predicted"/>